<dbReference type="GO" id="GO:0005615">
    <property type="term" value="C:extracellular space"/>
    <property type="evidence" value="ECO:0007669"/>
    <property type="project" value="TreeGrafter"/>
</dbReference>
<name>A0A6F9DER0_9ASCI</name>
<dbReference type="EMBL" id="LR786075">
    <property type="protein sequence ID" value="CAB3257369.1"/>
    <property type="molecule type" value="mRNA"/>
</dbReference>
<evidence type="ECO:0000313" key="5">
    <source>
        <dbReference type="EMBL" id="CAB3257369.1"/>
    </source>
</evidence>
<evidence type="ECO:0000256" key="3">
    <source>
        <dbReference type="ARBA" id="ARBA00022837"/>
    </source>
</evidence>
<keyword evidence="2" id="KW-0430">Lectin</keyword>
<sequence length="286" mass="31798">MTFFSTDGMQSCKDMKGKTYRSGVYNLNTTDGVEYQTYCDMLTDGGGWTLVASIHENNAHDNGRCTVGDKWSSEQGNNELTNHGDGNWENLKTFGNVASATSDDFKSLAYFSIDDAKDIMIWQVPNNTPLSMWRSNSYLRYRTYTQFLADLGGNLQRMYQSYYPIRQGVYNPGSDNGPSYQVTYDEGSPADTLSHFGPTTQPYLTAGYIQFRTVNTAKHINAICPGVKVDPAAVTVYQHACIGGSAFWGNYFYCGDFSGMAVDGYGAGNRGVDKTLIESTFLIFYR</sequence>
<organism evidence="5">
    <name type="scientific">Phallusia mammillata</name>
    <dbReference type="NCBI Taxonomy" id="59560"/>
    <lineage>
        <taxon>Eukaryota</taxon>
        <taxon>Metazoa</taxon>
        <taxon>Chordata</taxon>
        <taxon>Tunicata</taxon>
        <taxon>Ascidiacea</taxon>
        <taxon>Phlebobranchia</taxon>
        <taxon>Ascidiidae</taxon>
        <taxon>Phallusia</taxon>
    </lineage>
</organism>
<dbReference type="PANTHER" id="PTHR16146">
    <property type="entry name" value="INTELECTIN"/>
    <property type="match status" value="1"/>
</dbReference>
<protein>
    <submittedName>
        <fullName evidence="5">Intelectin-1-like</fullName>
    </submittedName>
</protein>
<keyword evidence="3" id="KW-0106">Calcium</keyword>
<accession>A0A6F9DER0</accession>
<reference evidence="5" key="1">
    <citation type="submission" date="2020-04" db="EMBL/GenBank/DDBJ databases">
        <authorList>
            <person name="Neveu A P."/>
        </authorList>
    </citation>
    <scope>NUCLEOTIDE SEQUENCE</scope>
    <source>
        <tissue evidence="5">Whole embryo</tissue>
    </source>
</reference>
<proteinExistence type="evidence at transcript level"/>
<keyword evidence="1" id="KW-0479">Metal-binding</keyword>
<dbReference type="Gene3D" id="3.90.215.10">
    <property type="entry name" value="Gamma Fibrinogen, chain A, domain 1"/>
    <property type="match status" value="1"/>
</dbReference>
<keyword evidence="4" id="KW-1015">Disulfide bond</keyword>
<dbReference type="InterPro" id="IPR014716">
    <property type="entry name" value="Fibrinogen_a/b/g_C_1"/>
</dbReference>
<dbReference type="AlphaFoldDB" id="A0A6F9DER0"/>
<evidence type="ECO:0000256" key="2">
    <source>
        <dbReference type="ARBA" id="ARBA00022734"/>
    </source>
</evidence>
<gene>
    <name evidence="5" type="primary">Itln1-001</name>
</gene>
<dbReference type="SUPFAM" id="SSF56496">
    <property type="entry name" value="Fibrinogen C-terminal domain-like"/>
    <property type="match status" value="1"/>
</dbReference>
<dbReference type="GO" id="GO:0046872">
    <property type="term" value="F:metal ion binding"/>
    <property type="evidence" value="ECO:0007669"/>
    <property type="project" value="UniProtKB-KW"/>
</dbReference>
<dbReference type="PANTHER" id="PTHR16146:SF46">
    <property type="entry name" value="INTELECTIN-1A-RELATED"/>
    <property type="match status" value="1"/>
</dbReference>
<dbReference type="InterPro" id="IPR036056">
    <property type="entry name" value="Fibrinogen-like_C"/>
</dbReference>
<dbReference type="GO" id="GO:0070492">
    <property type="term" value="F:oligosaccharide binding"/>
    <property type="evidence" value="ECO:0007669"/>
    <property type="project" value="TreeGrafter"/>
</dbReference>
<evidence type="ECO:0000256" key="1">
    <source>
        <dbReference type="ARBA" id="ARBA00022723"/>
    </source>
</evidence>
<dbReference type="NCBIfam" id="NF040941">
    <property type="entry name" value="GGGWT_bact"/>
    <property type="match status" value="1"/>
</dbReference>
<evidence type="ECO:0000256" key="4">
    <source>
        <dbReference type="ARBA" id="ARBA00023157"/>
    </source>
</evidence>